<dbReference type="Gene3D" id="3.40.50.150">
    <property type="entry name" value="Vaccinia Virus protein VP39"/>
    <property type="match status" value="1"/>
</dbReference>
<dbReference type="InterPro" id="IPR004498">
    <property type="entry name" value="Ribosomal_PrmA_MeTrfase"/>
</dbReference>
<dbReference type="STRING" id="1218508.JG29_07070"/>
<dbReference type="InterPro" id="IPR029063">
    <property type="entry name" value="SAM-dependent_MTases_sf"/>
</dbReference>
<reference evidence="6 7" key="1">
    <citation type="submission" date="2014-12" db="EMBL/GenBank/DDBJ databases">
        <title>Comparative genomics of the lactic acid bacteria isolated from the honey bee gut.</title>
        <authorList>
            <person name="Ellegaard K.M."/>
            <person name="Tamarit D."/>
            <person name="Javelind E."/>
            <person name="Olofsson T."/>
            <person name="Andersson S.G."/>
            <person name="Vasquez A."/>
        </authorList>
    </citation>
    <scope>NUCLEOTIDE SEQUENCE [LARGE SCALE GENOMIC DNA]</scope>
    <source>
        <strain evidence="6 7">Hon2</strain>
    </source>
</reference>
<organism evidence="6 7">
    <name type="scientific">Bombilactobacillus mellis</name>
    <dbReference type="NCBI Taxonomy" id="1218508"/>
    <lineage>
        <taxon>Bacteria</taxon>
        <taxon>Bacillati</taxon>
        <taxon>Bacillota</taxon>
        <taxon>Bacilli</taxon>
        <taxon>Lactobacillales</taxon>
        <taxon>Lactobacillaceae</taxon>
        <taxon>Bombilactobacillus</taxon>
    </lineage>
</organism>
<evidence type="ECO:0000256" key="1">
    <source>
        <dbReference type="ARBA" id="ARBA00009741"/>
    </source>
</evidence>
<evidence type="ECO:0000256" key="3">
    <source>
        <dbReference type="ARBA" id="ARBA00022603"/>
    </source>
</evidence>
<evidence type="ECO:0000313" key="6">
    <source>
        <dbReference type="EMBL" id="KJY48887.1"/>
    </source>
</evidence>
<keyword evidence="4" id="KW-0808">Transferase</keyword>
<keyword evidence="2" id="KW-0963">Cytoplasm</keyword>
<evidence type="ECO:0008006" key="8">
    <source>
        <dbReference type="Google" id="ProtNLM"/>
    </source>
</evidence>
<evidence type="ECO:0000313" key="7">
    <source>
        <dbReference type="Proteomes" id="UP000033695"/>
    </source>
</evidence>
<dbReference type="OrthoDB" id="9785995at2"/>
<proteinExistence type="inferred from homology"/>
<dbReference type="HOGENOM" id="CLU_049382_0_1_9"/>
<name>A0A0F4KQD9_9LACO</name>
<evidence type="ECO:0000256" key="5">
    <source>
        <dbReference type="ARBA" id="ARBA00022691"/>
    </source>
</evidence>
<dbReference type="RefSeq" id="WP_052696293.1">
    <property type="nucleotide sequence ID" value="NZ_JBHTHW010000003.1"/>
</dbReference>
<dbReference type="EMBL" id="JXBZ01000007">
    <property type="protein sequence ID" value="KJY48887.1"/>
    <property type="molecule type" value="Genomic_DNA"/>
</dbReference>
<dbReference type="SUPFAM" id="SSF53335">
    <property type="entry name" value="S-adenosyl-L-methionine-dependent methyltransferases"/>
    <property type="match status" value="1"/>
</dbReference>
<dbReference type="PIRSF" id="PIRSF000401">
    <property type="entry name" value="RPL11_MTase"/>
    <property type="match status" value="1"/>
</dbReference>
<dbReference type="InterPro" id="IPR050078">
    <property type="entry name" value="Ribosomal_L11_MeTrfase_PrmA"/>
</dbReference>
<dbReference type="PANTHER" id="PTHR43648">
    <property type="entry name" value="ELECTRON TRANSFER FLAVOPROTEIN BETA SUBUNIT LYSINE METHYLTRANSFERASE"/>
    <property type="match status" value="1"/>
</dbReference>
<keyword evidence="7" id="KW-1185">Reference proteome</keyword>
<dbReference type="PATRIC" id="fig|1218508.4.peg.725"/>
<comment type="similarity">
    <text evidence="1">Belongs to the methyltransferase superfamily. PrmA family.</text>
</comment>
<dbReference type="Proteomes" id="UP000033695">
    <property type="component" value="Unassembled WGS sequence"/>
</dbReference>
<dbReference type="PANTHER" id="PTHR43648:SF1">
    <property type="entry name" value="ELECTRON TRANSFER FLAVOPROTEIN BETA SUBUNIT LYSINE METHYLTRANSFERASE"/>
    <property type="match status" value="1"/>
</dbReference>
<evidence type="ECO:0000256" key="4">
    <source>
        <dbReference type="ARBA" id="ARBA00022679"/>
    </source>
</evidence>
<dbReference type="Pfam" id="PF06325">
    <property type="entry name" value="PrmA"/>
    <property type="match status" value="1"/>
</dbReference>
<gene>
    <name evidence="6" type="ORF">JG29_07070</name>
</gene>
<dbReference type="AlphaFoldDB" id="A0A0F4KQD9"/>
<dbReference type="CDD" id="cd02440">
    <property type="entry name" value="AdoMet_MTases"/>
    <property type="match status" value="1"/>
</dbReference>
<protein>
    <recommendedName>
        <fullName evidence="8">Ribosomal protein L11 methyltransferase</fullName>
    </recommendedName>
</protein>
<accession>A0A0F4KQD9</accession>
<keyword evidence="5" id="KW-0949">S-adenosyl-L-methionine</keyword>
<keyword evidence="3" id="KW-0489">Methyltransferase</keyword>
<dbReference type="GO" id="GO:0032259">
    <property type="term" value="P:methylation"/>
    <property type="evidence" value="ECO:0007669"/>
    <property type="project" value="UniProtKB-KW"/>
</dbReference>
<dbReference type="NCBIfam" id="TIGR00406">
    <property type="entry name" value="prmA"/>
    <property type="match status" value="1"/>
</dbReference>
<dbReference type="GO" id="GO:0008276">
    <property type="term" value="F:protein methyltransferase activity"/>
    <property type="evidence" value="ECO:0007669"/>
    <property type="project" value="InterPro"/>
</dbReference>
<sequence length="285" mass="31906">MADNWKQLNILTSQTNFELVTNALIIQGITGIENLPQDQGLAIYLPKTQLTAEWCEHLQQTLKDLGLAIKDYQLQVIADVDWQWGNKWAPYYRPVRISHFMSIIPSWQKQQVTSPYDILMDPQESFGSGEHPTTKLCLQALTNIVNQQDSLIDVGTGSGILAIAAAKFGINNIWGYDISAAAIKVAEQNFKLNCPQAHFQGQVNSLLDNVDQSADIITANMLEEPIRQLIPQLFQHLHEHGCVIISGILAQKLTPIIQLLQDQHFQLLQTSTAQGWGCLIAQKEQ</sequence>
<evidence type="ECO:0000256" key="2">
    <source>
        <dbReference type="ARBA" id="ARBA00022490"/>
    </source>
</evidence>
<comment type="caution">
    <text evidence="6">The sequence shown here is derived from an EMBL/GenBank/DDBJ whole genome shotgun (WGS) entry which is preliminary data.</text>
</comment>